<dbReference type="Pfam" id="PF02661">
    <property type="entry name" value="Fic"/>
    <property type="match status" value="1"/>
</dbReference>
<name>A0A1F5S208_9BACT</name>
<dbReference type="InterPro" id="IPR036597">
    <property type="entry name" value="Fido-like_dom_sf"/>
</dbReference>
<dbReference type="PROSITE" id="PS51459">
    <property type="entry name" value="FIDO"/>
    <property type="match status" value="1"/>
</dbReference>
<gene>
    <name evidence="3" type="ORF">A2257_02955</name>
</gene>
<evidence type="ECO:0000313" key="3">
    <source>
        <dbReference type="EMBL" id="OGF20709.1"/>
    </source>
</evidence>
<organism evidence="3 4">
    <name type="scientific">Candidatus Falkowbacteria bacterium RIFOXYA2_FULL_38_12</name>
    <dbReference type="NCBI Taxonomy" id="1797993"/>
    <lineage>
        <taxon>Bacteria</taxon>
        <taxon>Candidatus Falkowiibacteriota</taxon>
    </lineage>
</organism>
<feature type="region of interest" description="Disordered" evidence="1">
    <location>
        <begin position="349"/>
        <end position="370"/>
    </location>
</feature>
<evidence type="ECO:0000259" key="2">
    <source>
        <dbReference type="PROSITE" id="PS51459"/>
    </source>
</evidence>
<dbReference type="InterPro" id="IPR003812">
    <property type="entry name" value="Fido"/>
</dbReference>
<dbReference type="EMBL" id="MFGA01000020">
    <property type="protein sequence ID" value="OGF20709.1"/>
    <property type="molecule type" value="Genomic_DNA"/>
</dbReference>
<feature type="domain" description="Fido" evidence="2">
    <location>
        <begin position="58"/>
        <end position="202"/>
    </location>
</feature>
<dbReference type="AlphaFoldDB" id="A0A1F5S208"/>
<evidence type="ECO:0000313" key="4">
    <source>
        <dbReference type="Proteomes" id="UP000177407"/>
    </source>
</evidence>
<evidence type="ECO:0000256" key="1">
    <source>
        <dbReference type="SAM" id="MobiDB-lite"/>
    </source>
</evidence>
<accession>A0A1F5S208</accession>
<reference evidence="3 4" key="1">
    <citation type="journal article" date="2016" name="Nat. Commun.">
        <title>Thousands of microbial genomes shed light on interconnected biogeochemical processes in an aquifer system.</title>
        <authorList>
            <person name="Anantharaman K."/>
            <person name="Brown C.T."/>
            <person name="Hug L.A."/>
            <person name="Sharon I."/>
            <person name="Castelle C.J."/>
            <person name="Probst A.J."/>
            <person name="Thomas B.C."/>
            <person name="Singh A."/>
            <person name="Wilkins M.J."/>
            <person name="Karaoz U."/>
            <person name="Brodie E.L."/>
            <person name="Williams K.H."/>
            <person name="Hubbard S.S."/>
            <person name="Banfield J.F."/>
        </authorList>
    </citation>
    <scope>NUCLEOTIDE SEQUENCE [LARGE SCALE GENOMIC DNA]</scope>
</reference>
<dbReference type="Gene3D" id="1.10.3290.10">
    <property type="entry name" value="Fido-like domain"/>
    <property type="match status" value="1"/>
</dbReference>
<comment type="caution">
    <text evidence="3">The sequence shown here is derived from an EMBL/GenBank/DDBJ whole genome shotgun (WGS) entry which is preliminary data.</text>
</comment>
<dbReference type="SUPFAM" id="SSF140931">
    <property type="entry name" value="Fic-like"/>
    <property type="match status" value="1"/>
</dbReference>
<dbReference type="Proteomes" id="UP000177407">
    <property type="component" value="Unassembled WGS sequence"/>
</dbReference>
<protein>
    <recommendedName>
        <fullName evidence="2">Fido domain-containing protein</fullName>
    </recommendedName>
</protein>
<proteinExistence type="predicted"/>
<sequence length="631" mass="73679">MSEFPTLENRYLPEDRERRANVLLRFLSVAENIEPLHGKKFEAVFSDEEHKREFIENLSTEEFLQLLNGLNGILRDKKKEDWKMDGENVVLESMFWGIGYVAPRQEEKLELLTEILETAKTMSQEGRKMEDIALLFSSSLNAVHPYLDANGRTSRMIYLLLTKNLDDEGKKELRSALSKNGRDKVNIDPGLIQEELTNLIKKELGINSTQILSETVIGFWRRNRGEELEFNGDIDENQKKLFLKLLKNDDEYLFLAVKQYLDSNIATGKYIKKFRDWSRVLVDDLVKDLSSKDIDQILTNYRNFKKEYIEKLIGCIANPNNEEYQLEIDRQKIPLKTYFENRIKNEQEKRAEEEKLEKERKEAEQREKERIEQKEKAIKSRFNNGEGNYKFFETSGIKSIQEIEHRLTEMMQIKQLEIPEEQKIDIFKKSLFALVGKINSSVSISQEQINTYVENKKTELLEFFAQFQAVLKAMDFIENSGNFSYKINTSRQDIREHEGNVLRILDDLFSQSIYYVSPSGLALRIKLFEIKSKKNIQIIQPTMEQIFFNNKIVDYTNKQVIRVSDLSPQQGKFVFEITTPEFRQKVLTQEDSQQPLRSGVGTISDEEGIYVNIPEGAILHSGWCVVGVKEL</sequence>